<evidence type="ECO:0000313" key="7">
    <source>
        <dbReference type="EMBL" id="KOO53244.1"/>
    </source>
</evidence>
<dbReference type="Pfam" id="PF01915">
    <property type="entry name" value="Glyco_hydro_3_C"/>
    <property type="match status" value="1"/>
</dbReference>
<evidence type="ECO:0000256" key="4">
    <source>
        <dbReference type="ARBA" id="ARBA00022801"/>
    </source>
</evidence>
<dbReference type="Proteomes" id="UP000037460">
    <property type="component" value="Unassembled WGS sequence"/>
</dbReference>
<evidence type="ECO:0000256" key="2">
    <source>
        <dbReference type="ARBA" id="ARBA00005336"/>
    </source>
</evidence>
<dbReference type="Gene3D" id="3.40.50.1700">
    <property type="entry name" value="Glycoside hydrolase family 3 C-terminal domain"/>
    <property type="match status" value="1"/>
</dbReference>
<sequence>MATSAAVRYQGAGSAAVNAHQLQEPLESIRAHLASGWGASASSTLLATVAYTDGYGEPCVDDPAAIQLAVQAAKGADAAVVFVGLPSTYEVEGRDRAHMRMPSQMNALVGAVAEANPRTIVVLLGGSSMELSTCDKAAAILWMGLAGQAIGGSIVDVLFGATSPTGRLAETWPMQLDDVPCQANFGRNASIRQVVYREALNVGYRYFCSARVPVRYPFGHGLTYASFRYSELRLSRASIGTSESVSVQLKLSNTGGVRAAEVVQLYVRDCECSVTRPDRELKAFAKVELAAGAEQMVVLELTPRALAFYDLGAKEWRVEAGEFDVLVGASCEDIRLTAKLIVVSASIDPKLELIHLEELESRGAGKTGSSKPRVEKATVLLDDVALAARGLVVPPETPLTPVTAQSTFEEIEQTSWFGRFLVGIMRKEAAKAAKGGGLSAPGDRAVAEAVCVDGLLGSSWCSLQLITGGGLPSFVITLLVHLLNHINMYVVVGALLMAFVLRGESAQPVPEPVIEVVKTGFRPPWQKA</sequence>
<dbReference type="PANTHER" id="PTHR42715:SF10">
    <property type="entry name" value="BETA-GLUCOSIDASE"/>
    <property type="match status" value="1"/>
</dbReference>
<evidence type="ECO:0000256" key="3">
    <source>
        <dbReference type="ARBA" id="ARBA00012744"/>
    </source>
</evidence>
<proteinExistence type="inferred from homology"/>
<dbReference type="OrthoDB" id="47059at2759"/>
<comment type="similarity">
    <text evidence="2">Belongs to the glycosyl hydrolase 3 family.</text>
</comment>
<evidence type="ECO:0000256" key="5">
    <source>
        <dbReference type="ARBA" id="ARBA00023295"/>
    </source>
</evidence>
<accession>A0A0M0LQC8</accession>
<comment type="catalytic activity">
    <reaction evidence="1">
        <text>Hydrolysis of terminal, non-reducing beta-D-glucosyl residues with release of beta-D-glucose.</text>
        <dbReference type="EC" id="3.2.1.21"/>
    </reaction>
</comment>
<dbReference type="GO" id="GO:0005975">
    <property type="term" value="P:carbohydrate metabolic process"/>
    <property type="evidence" value="ECO:0007669"/>
    <property type="project" value="InterPro"/>
</dbReference>
<keyword evidence="8" id="KW-1185">Reference proteome</keyword>
<organism evidence="7 8">
    <name type="scientific">Chrysochromulina tobinii</name>
    <dbReference type="NCBI Taxonomy" id="1460289"/>
    <lineage>
        <taxon>Eukaryota</taxon>
        <taxon>Haptista</taxon>
        <taxon>Haptophyta</taxon>
        <taxon>Prymnesiophyceae</taxon>
        <taxon>Prymnesiales</taxon>
        <taxon>Chrysochromulinaceae</taxon>
        <taxon>Chrysochromulina</taxon>
    </lineage>
</organism>
<dbReference type="Pfam" id="PF14310">
    <property type="entry name" value="Fn3-like"/>
    <property type="match status" value="1"/>
</dbReference>
<dbReference type="GO" id="GO:0008422">
    <property type="term" value="F:beta-glucosidase activity"/>
    <property type="evidence" value="ECO:0007669"/>
    <property type="project" value="UniProtKB-EC"/>
</dbReference>
<dbReference type="PANTHER" id="PTHR42715">
    <property type="entry name" value="BETA-GLUCOSIDASE"/>
    <property type="match status" value="1"/>
</dbReference>
<dbReference type="InterPro" id="IPR002772">
    <property type="entry name" value="Glyco_hydro_3_C"/>
</dbReference>
<protein>
    <recommendedName>
        <fullName evidence="3">beta-glucosidase</fullName>
        <ecNumber evidence="3">3.2.1.21</ecNumber>
    </recommendedName>
</protein>
<name>A0A0M0LQC8_9EUKA</name>
<feature type="domain" description="Fibronectin type III-like" evidence="6">
    <location>
        <begin position="261"/>
        <end position="331"/>
    </location>
</feature>
<comment type="caution">
    <text evidence="7">The sequence shown here is derived from an EMBL/GenBank/DDBJ whole genome shotgun (WGS) entry which is preliminary data.</text>
</comment>
<dbReference type="InterPro" id="IPR036881">
    <property type="entry name" value="Glyco_hydro_3_C_sf"/>
</dbReference>
<dbReference type="FunFam" id="2.60.40.10:FF:000495">
    <property type="entry name" value="Periplasmic beta-glucosidase"/>
    <property type="match status" value="1"/>
</dbReference>
<dbReference type="SMART" id="SM01217">
    <property type="entry name" value="Fn3_like"/>
    <property type="match status" value="1"/>
</dbReference>
<dbReference type="AlphaFoldDB" id="A0A0M0LQC8"/>
<evidence type="ECO:0000259" key="6">
    <source>
        <dbReference type="SMART" id="SM01217"/>
    </source>
</evidence>
<keyword evidence="4 7" id="KW-0378">Hydrolase</keyword>
<dbReference type="InterPro" id="IPR026891">
    <property type="entry name" value="Fn3-like"/>
</dbReference>
<dbReference type="InterPro" id="IPR013783">
    <property type="entry name" value="Ig-like_fold"/>
</dbReference>
<dbReference type="EC" id="3.2.1.21" evidence="3"/>
<evidence type="ECO:0000313" key="8">
    <source>
        <dbReference type="Proteomes" id="UP000037460"/>
    </source>
</evidence>
<dbReference type="EMBL" id="JWZX01000316">
    <property type="protein sequence ID" value="KOO53244.1"/>
    <property type="molecule type" value="Genomic_DNA"/>
</dbReference>
<dbReference type="SUPFAM" id="SSF52279">
    <property type="entry name" value="Beta-D-glucan exohydrolase, C-terminal domain"/>
    <property type="match status" value="1"/>
</dbReference>
<reference evidence="8" key="1">
    <citation type="journal article" date="2015" name="PLoS Genet.">
        <title>Genome Sequence and Transcriptome Analyses of Chrysochromulina tobin: Metabolic Tools for Enhanced Algal Fitness in the Prominent Order Prymnesiales (Haptophyceae).</title>
        <authorList>
            <person name="Hovde B.T."/>
            <person name="Deodato C.R."/>
            <person name="Hunsperger H.M."/>
            <person name="Ryken S.A."/>
            <person name="Yost W."/>
            <person name="Jha R.K."/>
            <person name="Patterson J."/>
            <person name="Monnat R.J. Jr."/>
            <person name="Barlow S.B."/>
            <person name="Starkenburg S.R."/>
            <person name="Cattolico R.A."/>
        </authorList>
    </citation>
    <scope>NUCLEOTIDE SEQUENCE</scope>
    <source>
        <strain evidence="8">CCMP291</strain>
    </source>
</reference>
<evidence type="ECO:0000256" key="1">
    <source>
        <dbReference type="ARBA" id="ARBA00000448"/>
    </source>
</evidence>
<keyword evidence="5" id="KW-0326">Glycosidase</keyword>
<gene>
    <name evidence="7" type="ORF">Ctob_010784</name>
</gene>
<dbReference type="Gene3D" id="2.60.40.10">
    <property type="entry name" value="Immunoglobulins"/>
    <property type="match status" value="1"/>
</dbReference>
<dbReference type="InterPro" id="IPR050288">
    <property type="entry name" value="Cellulose_deg_GH3"/>
</dbReference>